<dbReference type="Proteomes" id="UP000053660">
    <property type="component" value="Unassembled WGS sequence"/>
</dbReference>
<evidence type="ECO:0008006" key="4">
    <source>
        <dbReference type="Google" id="ProtNLM"/>
    </source>
</evidence>
<dbReference type="OrthoDB" id="5868581at2759"/>
<dbReference type="EMBL" id="KN610929">
    <property type="protein sequence ID" value="KHJ77270.1"/>
    <property type="molecule type" value="Genomic_DNA"/>
</dbReference>
<evidence type="ECO:0000313" key="3">
    <source>
        <dbReference type="Proteomes" id="UP000053660"/>
    </source>
</evidence>
<dbReference type="SUPFAM" id="SSF55797">
    <property type="entry name" value="PR-1-like"/>
    <property type="match status" value="1"/>
</dbReference>
<gene>
    <name evidence="2" type="ORF">OESDEN_23110</name>
</gene>
<organism evidence="2 3">
    <name type="scientific">Oesophagostomum dentatum</name>
    <name type="common">Nodular worm</name>
    <dbReference type="NCBI Taxonomy" id="61180"/>
    <lineage>
        <taxon>Eukaryota</taxon>
        <taxon>Metazoa</taxon>
        <taxon>Ecdysozoa</taxon>
        <taxon>Nematoda</taxon>
        <taxon>Chromadorea</taxon>
        <taxon>Rhabditida</taxon>
        <taxon>Rhabditina</taxon>
        <taxon>Rhabditomorpha</taxon>
        <taxon>Strongyloidea</taxon>
        <taxon>Strongylidae</taxon>
        <taxon>Oesophagostomum</taxon>
    </lineage>
</organism>
<feature type="non-terminal residue" evidence="2">
    <location>
        <position position="1"/>
    </location>
</feature>
<name>A0A0B1S233_OESDE</name>
<sequence>LSHLSLKPFKILVYLTYHDVAAHRKQEAKPRPQSTSTKFSCPSEAMTDAEREVFLNYHNEARRRVAKGTEPNKVGTLRPAKNMYKLVSEAK</sequence>
<evidence type="ECO:0000256" key="1">
    <source>
        <dbReference type="SAM" id="MobiDB-lite"/>
    </source>
</evidence>
<keyword evidence="3" id="KW-1185">Reference proteome</keyword>
<accession>A0A0B1S233</accession>
<reference evidence="2 3" key="1">
    <citation type="submission" date="2014-03" db="EMBL/GenBank/DDBJ databases">
        <title>Draft genome of the hookworm Oesophagostomum dentatum.</title>
        <authorList>
            <person name="Mitreva M."/>
        </authorList>
    </citation>
    <scope>NUCLEOTIDE SEQUENCE [LARGE SCALE GENOMIC DNA]</scope>
    <source>
        <strain evidence="2 3">OD-Hann</strain>
    </source>
</reference>
<dbReference type="AlphaFoldDB" id="A0A0B1S233"/>
<feature type="region of interest" description="Disordered" evidence="1">
    <location>
        <begin position="23"/>
        <end position="43"/>
    </location>
</feature>
<protein>
    <recommendedName>
        <fullName evidence="4">SCP domain-containing protein</fullName>
    </recommendedName>
</protein>
<dbReference type="Gene3D" id="3.40.33.10">
    <property type="entry name" value="CAP"/>
    <property type="match status" value="1"/>
</dbReference>
<proteinExistence type="predicted"/>
<dbReference type="InterPro" id="IPR035940">
    <property type="entry name" value="CAP_sf"/>
</dbReference>
<evidence type="ECO:0000313" key="2">
    <source>
        <dbReference type="EMBL" id="KHJ77270.1"/>
    </source>
</evidence>